<protein>
    <recommendedName>
        <fullName evidence="6">T-box domain-containing protein</fullName>
    </recommendedName>
</protein>
<gene>
    <name evidence="7" type="ORF">SVUK_LOCUS13762</name>
</gene>
<dbReference type="OrthoDB" id="6119313at2759"/>
<dbReference type="CDD" id="cd00182">
    <property type="entry name" value="T-box"/>
    <property type="match status" value="1"/>
</dbReference>
<dbReference type="PANTHER" id="PTHR11267">
    <property type="entry name" value="T-BOX PROTEIN-RELATED"/>
    <property type="match status" value="1"/>
</dbReference>
<dbReference type="SMART" id="SM00425">
    <property type="entry name" value="TBOX"/>
    <property type="match status" value="1"/>
</dbReference>
<dbReference type="GO" id="GO:0005634">
    <property type="term" value="C:nucleus"/>
    <property type="evidence" value="ECO:0007669"/>
    <property type="project" value="UniProtKB-SubCell"/>
</dbReference>
<evidence type="ECO:0000256" key="2">
    <source>
        <dbReference type="ARBA" id="ARBA00023125"/>
    </source>
</evidence>
<sequence>MLYHKAYIIKKIFPKIEYKLFGMKPDEPYAVMLRIERVDEMRYKFSAGEWSTNGKGELQTPSRSIPHHDGAVDTGRAWMSKTVSFDRVKVTNNQLDNDPFHLFGMKPDEPYAVMLRIERVDELRYKFSAGEWSTNGKGELQTPSRSIPHHDGAVDTGRAWMSKTVSFDRVKVTNNQLDNDPFHVILQSMHKYIPVLYIYHMPNSIMWMDQNTPALDPSCLVAAVRFDFTEFIAVTAYQNNEVTQLKISHNPFAKGFREGSERDRKRTSTSPIY</sequence>
<accession>A0A3P7JK31</accession>
<feature type="non-terminal residue" evidence="7">
    <location>
        <position position="273"/>
    </location>
</feature>
<evidence type="ECO:0000313" key="7">
    <source>
        <dbReference type="EMBL" id="VDM78764.1"/>
    </source>
</evidence>
<dbReference type="EMBL" id="UYYB01102865">
    <property type="protein sequence ID" value="VDM78764.1"/>
    <property type="molecule type" value="Genomic_DNA"/>
</dbReference>
<keyword evidence="2 5" id="KW-0238">DNA-binding</keyword>
<proteinExistence type="predicted"/>
<dbReference type="SUPFAM" id="SSF49417">
    <property type="entry name" value="p53-like transcription factors"/>
    <property type="match status" value="2"/>
</dbReference>
<evidence type="ECO:0000256" key="1">
    <source>
        <dbReference type="ARBA" id="ARBA00023015"/>
    </source>
</evidence>
<keyword evidence="4 5" id="KW-0539">Nucleus</keyword>
<feature type="domain" description="T-box" evidence="6">
    <location>
        <begin position="100"/>
        <end position="258"/>
    </location>
</feature>
<dbReference type="InterPro" id="IPR008967">
    <property type="entry name" value="p53-like_TF_DNA-bd_sf"/>
</dbReference>
<keyword evidence="8" id="KW-1185">Reference proteome</keyword>
<keyword evidence="1" id="KW-0805">Transcription regulation</keyword>
<dbReference type="Proteomes" id="UP000270094">
    <property type="component" value="Unassembled WGS sequence"/>
</dbReference>
<dbReference type="GO" id="GO:0000981">
    <property type="term" value="F:DNA-binding transcription factor activity, RNA polymerase II-specific"/>
    <property type="evidence" value="ECO:0007669"/>
    <property type="project" value="TreeGrafter"/>
</dbReference>
<dbReference type="PRINTS" id="PR00937">
    <property type="entry name" value="TBOX"/>
</dbReference>
<keyword evidence="3" id="KW-0804">Transcription</keyword>
<evidence type="ECO:0000313" key="8">
    <source>
        <dbReference type="Proteomes" id="UP000270094"/>
    </source>
</evidence>
<dbReference type="PROSITE" id="PS50252">
    <property type="entry name" value="TBOX_3"/>
    <property type="match status" value="2"/>
</dbReference>
<dbReference type="GO" id="GO:0045893">
    <property type="term" value="P:positive regulation of DNA-templated transcription"/>
    <property type="evidence" value="ECO:0007669"/>
    <property type="project" value="InterPro"/>
</dbReference>
<evidence type="ECO:0000259" key="6">
    <source>
        <dbReference type="PROSITE" id="PS50252"/>
    </source>
</evidence>
<name>A0A3P7JK31_STRVU</name>
<dbReference type="InterPro" id="IPR046360">
    <property type="entry name" value="T-box_DNA-bd"/>
</dbReference>
<dbReference type="GO" id="GO:0001708">
    <property type="term" value="P:cell fate specification"/>
    <property type="evidence" value="ECO:0007669"/>
    <property type="project" value="TreeGrafter"/>
</dbReference>
<dbReference type="GO" id="GO:0000978">
    <property type="term" value="F:RNA polymerase II cis-regulatory region sequence-specific DNA binding"/>
    <property type="evidence" value="ECO:0007669"/>
    <property type="project" value="InterPro"/>
</dbReference>
<reference evidence="7 8" key="1">
    <citation type="submission" date="2018-11" db="EMBL/GenBank/DDBJ databases">
        <authorList>
            <consortium name="Pathogen Informatics"/>
        </authorList>
    </citation>
    <scope>NUCLEOTIDE SEQUENCE [LARGE SCALE GENOMIC DNA]</scope>
</reference>
<organism evidence="7 8">
    <name type="scientific">Strongylus vulgaris</name>
    <name type="common">Blood worm</name>
    <dbReference type="NCBI Taxonomy" id="40348"/>
    <lineage>
        <taxon>Eukaryota</taxon>
        <taxon>Metazoa</taxon>
        <taxon>Ecdysozoa</taxon>
        <taxon>Nematoda</taxon>
        <taxon>Chromadorea</taxon>
        <taxon>Rhabditida</taxon>
        <taxon>Rhabditina</taxon>
        <taxon>Rhabditomorpha</taxon>
        <taxon>Strongyloidea</taxon>
        <taxon>Strongylidae</taxon>
        <taxon>Strongylus</taxon>
    </lineage>
</organism>
<dbReference type="PANTHER" id="PTHR11267:SF170">
    <property type="entry name" value="T-BOX PROTEIN 33-RELATED"/>
    <property type="match status" value="1"/>
</dbReference>
<feature type="domain" description="T-box" evidence="6">
    <location>
        <begin position="10"/>
        <end position="98"/>
    </location>
</feature>
<evidence type="ECO:0000256" key="3">
    <source>
        <dbReference type="ARBA" id="ARBA00023163"/>
    </source>
</evidence>
<comment type="caution">
    <text evidence="5">Lacks conserved residue(s) required for the propagation of feature annotation.</text>
</comment>
<dbReference type="Gene3D" id="2.60.40.820">
    <property type="entry name" value="Transcription factor, T-box"/>
    <property type="match status" value="2"/>
</dbReference>
<evidence type="ECO:0000256" key="4">
    <source>
        <dbReference type="ARBA" id="ARBA00023242"/>
    </source>
</evidence>
<dbReference type="Pfam" id="PF00907">
    <property type="entry name" value="T-box"/>
    <property type="match status" value="2"/>
</dbReference>
<dbReference type="AlphaFoldDB" id="A0A3P7JK31"/>
<dbReference type="InterPro" id="IPR001699">
    <property type="entry name" value="TF_T-box"/>
</dbReference>
<evidence type="ECO:0000256" key="5">
    <source>
        <dbReference type="PROSITE-ProRule" id="PRU00201"/>
    </source>
</evidence>
<dbReference type="GO" id="GO:0000785">
    <property type="term" value="C:chromatin"/>
    <property type="evidence" value="ECO:0007669"/>
    <property type="project" value="TreeGrafter"/>
</dbReference>
<dbReference type="InterPro" id="IPR036960">
    <property type="entry name" value="T-box_sf"/>
</dbReference>
<comment type="subcellular location">
    <subcellularLocation>
        <location evidence="5">Nucleus</location>
    </subcellularLocation>
</comment>